<proteinExistence type="predicted"/>
<dbReference type="Proteomes" id="UP000052258">
    <property type="component" value="Unassembled WGS sequence"/>
</dbReference>
<keyword evidence="2" id="KW-1185">Reference proteome</keyword>
<dbReference type="OrthoDB" id="2366016at2"/>
<protein>
    <submittedName>
        <fullName evidence="1">Uncharacterized protein</fullName>
    </submittedName>
</protein>
<dbReference type="AlphaFoldDB" id="A0A0J8GEA5"/>
<comment type="caution">
    <text evidence="1">The sequence shown here is derived from an EMBL/GenBank/DDBJ whole genome shotgun (WGS) entry which is preliminary data.</text>
</comment>
<dbReference type="PATRIC" id="fig|1430899.3.peg.1677"/>
<reference evidence="1 2" key="1">
    <citation type="journal article" date="2015" name="Genome Biol. Evol.">
        <title>Comparative Genomics of Listeria Sensu Lato: Genus-Wide Differences in Evolutionary Dynamics and the Progressive Gain of Complex, Potentially Pathogenicity-Related Traits through Lateral Gene Transfer.</title>
        <authorList>
            <person name="Chiara M."/>
            <person name="Caruso M."/>
            <person name="D'Erchia A.M."/>
            <person name="Manzari C."/>
            <person name="Fraccalvieri R."/>
            <person name="Goffredo E."/>
            <person name="Latorre L."/>
            <person name="Miccolupo A."/>
            <person name="Padalino I."/>
            <person name="Santagada G."/>
            <person name="Chiocco D."/>
            <person name="Pesole G."/>
            <person name="Horner D.S."/>
            <person name="Parisi A."/>
        </authorList>
    </citation>
    <scope>NUCLEOTIDE SEQUENCE [LARGE SCALE GENOMIC DNA]</scope>
    <source>
        <strain evidence="1 2">1991</strain>
    </source>
</reference>
<dbReference type="EMBL" id="AZHO01000020">
    <property type="protein sequence ID" value="KMT59314.1"/>
    <property type="molecule type" value="Genomic_DNA"/>
</dbReference>
<sequence length="75" mass="7958">MTQNEEPKLFDKEKVKEISEKVGATATDAAEKAGEVLGDAAKIAVYGSLEAAKVIGKTSGSFLKGVKRGFQKNNE</sequence>
<evidence type="ECO:0000313" key="1">
    <source>
        <dbReference type="EMBL" id="KMT59314.1"/>
    </source>
</evidence>
<gene>
    <name evidence="1" type="ORF">X560_1642</name>
</gene>
<organism evidence="1 2">
    <name type="scientific">Listeria fleischmannii 1991</name>
    <dbReference type="NCBI Taxonomy" id="1430899"/>
    <lineage>
        <taxon>Bacteria</taxon>
        <taxon>Bacillati</taxon>
        <taxon>Bacillota</taxon>
        <taxon>Bacilli</taxon>
        <taxon>Bacillales</taxon>
        <taxon>Listeriaceae</taxon>
        <taxon>Listeria</taxon>
    </lineage>
</organism>
<evidence type="ECO:0000313" key="2">
    <source>
        <dbReference type="Proteomes" id="UP000052258"/>
    </source>
</evidence>
<name>A0A0J8GEA5_9LIST</name>
<accession>A0A0J8GEA5</accession>
<dbReference type="RefSeq" id="WP_007471808.1">
    <property type="nucleotide sequence ID" value="NZ_KQ130616.1"/>
</dbReference>